<dbReference type="Proteomes" id="UP000494115">
    <property type="component" value="Unassembled WGS sequence"/>
</dbReference>
<feature type="signal peptide" evidence="1">
    <location>
        <begin position="1"/>
        <end position="23"/>
    </location>
</feature>
<keyword evidence="1" id="KW-0732">Signal</keyword>
<evidence type="ECO:0000256" key="1">
    <source>
        <dbReference type="SAM" id="SignalP"/>
    </source>
</evidence>
<dbReference type="EMBL" id="CADIKM010000010">
    <property type="protein sequence ID" value="CAB3788770.1"/>
    <property type="molecule type" value="Genomic_DNA"/>
</dbReference>
<dbReference type="AlphaFoldDB" id="A0A6S7BEW9"/>
<evidence type="ECO:0000259" key="2">
    <source>
        <dbReference type="Pfam" id="PF03886"/>
    </source>
</evidence>
<feature type="domain" description="ABC-type transport auxiliary lipoprotein component" evidence="2">
    <location>
        <begin position="54"/>
        <end position="196"/>
    </location>
</feature>
<dbReference type="Pfam" id="PF03886">
    <property type="entry name" value="ABC_trans_aux"/>
    <property type="match status" value="1"/>
</dbReference>
<reference evidence="3 4" key="1">
    <citation type="submission" date="2020-04" db="EMBL/GenBank/DDBJ databases">
        <authorList>
            <person name="De Canck E."/>
        </authorList>
    </citation>
    <scope>NUCLEOTIDE SEQUENCE [LARGE SCALE GENOMIC DNA]</scope>
    <source>
        <strain evidence="3 4">LMG 28138</strain>
    </source>
</reference>
<sequence>MRRKMSLSFRLMSLALAALTALAALSGCSAGGGGRTAAALARYDFGALPDEGGTPPVRLAVAIRVSPVAAPPALSSDTFQYRLRYADDHQMHVYASSRWTEPPPQLLTARLRDQIARRGHVLDSSDGGPAVPVLKVDLDEFTQVFDKPGVSQGVIRLRATLLRGSTLIAQQSFVATSPSASADAAGGAHALSLASDSAIGQLLAWLAAQNL</sequence>
<dbReference type="RefSeq" id="WP_246257337.1">
    <property type="nucleotide sequence ID" value="NZ_CADIKM010000010.1"/>
</dbReference>
<gene>
    <name evidence="3" type="ORF">LMG28138_02676</name>
</gene>
<evidence type="ECO:0000313" key="4">
    <source>
        <dbReference type="Proteomes" id="UP000494115"/>
    </source>
</evidence>
<proteinExistence type="predicted"/>
<dbReference type="Gene3D" id="3.40.50.10610">
    <property type="entry name" value="ABC-type transport auxiliary lipoprotein component"/>
    <property type="match status" value="1"/>
</dbReference>
<name>A0A6S7BEW9_9BURK</name>
<protein>
    <recommendedName>
        <fullName evidence="2">ABC-type transport auxiliary lipoprotein component domain-containing protein</fullName>
    </recommendedName>
</protein>
<keyword evidence="4" id="KW-1185">Reference proteome</keyword>
<organism evidence="3 4">
    <name type="scientific">Pararobbsia alpina</name>
    <dbReference type="NCBI Taxonomy" id="621374"/>
    <lineage>
        <taxon>Bacteria</taxon>
        <taxon>Pseudomonadati</taxon>
        <taxon>Pseudomonadota</taxon>
        <taxon>Betaproteobacteria</taxon>
        <taxon>Burkholderiales</taxon>
        <taxon>Burkholderiaceae</taxon>
        <taxon>Pararobbsia</taxon>
    </lineage>
</organism>
<evidence type="ECO:0000313" key="3">
    <source>
        <dbReference type="EMBL" id="CAB3788770.1"/>
    </source>
</evidence>
<dbReference type="PROSITE" id="PS51257">
    <property type="entry name" value="PROKAR_LIPOPROTEIN"/>
    <property type="match status" value="1"/>
</dbReference>
<dbReference type="InterPro" id="IPR005586">
    <property type="entry name" value="ABC_trans_aux"/>
</dbReference>
<feature type="chain" id="PRO_5029002439" description="ABC-type transport auxiliary lipoprotein component domain-containing protein" evidence="1">
    <location>
        <begin position="24"/>
        <end position="211"/>
    </location>
</feature>
<accession>A0A6S7BEW9</accession>
<dbReference type="SUPFAM" id="SSF159594">
    <property type="entry name" value="XCC0632-like"/>
    <property type="match status" value="1"/>
</dbReference>